<proteinExistence type="predicted"/>
<dbReference type="Pfam" id="PF00248">
    <property type="entry name" value="Aldo_ket_red"/>
    <property type="match status" value="1"/>
</dbReference>
<dbReference type="SUPFAM" id="SSF51430">
    <property type="entry name" value="NAD(P)-linked oxidoreductase"/>
    <property type="match status" value="1"/>
</dbReference>
<accession>A0A3S4CZY1</accession>
<dbReference type="GO" id="GO:0016491">
    <property type="term" value="F:oxidoreductase activity"/>
    <property type="evidence" value="ECO:0007669"/>
    <property type="project" value="UniProtKB-KW"/>
</dbReference>
<dbReference type="Proteomes" id="UP000289323">
    <property type="component" value="Unassembled WGS sequence"/>
</dbReference>
<feature type="domain" description="NADP-dependent oxidoreductase" evidence="2">
    <location>
        <begin position="12"/>
        <end position="312"/>
    </location>
</feature>
<dbReference type="Gene3D" id="3.20.20.100">
    <property type="entry name" value="NADP-dependent oxidoreductase domain"/>
    <property type="match status" value="1"/>
</dbReference>
<keyword evidence="1" id="KW-0560">Oxidoreductase</keyword>
<organism evidence="3 4">
    <name type="scientific">Thermothielavioides terrestris</name>
    <dbReference type="NCBI Taxonomy" id="2587410"/>
    <lineage>
        <taxon>Eukaryota</taxon>
        <taxon>Fungi</taxon>
        <taxon>Dikarya</taxon>
        <taxon>Ascomycota</taxon>
        <taxon>Pezizomycotina</taxon>
        <taxon>Sordariomycetes</taxon>
        <taxon>Sordariomycetidae</taxon>
        <taxon>Sordariales</taxon>
        <taxon>Chaetomiaceae</taxon>
        <taxon>Thermothielavioides</taxon>
    </lineage>
</organism>
<evidence type="ECO:0000313" key="3">
    <source>
        <dbReference type="EMBL" id="SPQ18671.1"/>
    </source>
</evidence>
<sequence>MVRTIQGKQVGNIGFGLMGLTWRAGKLPDEEMFAVIKAALESGCNYLNGGEFYGPADNNSLTLLNSYFAKYPEDRDKIVLNIKGCADPAKHYAPDGTPEGVKASVENCVRLIGGKGRIDQFEPARKDPNTDIEVTIAALQEQVKAGNIGGISLSEVSAATLRRAAKVAKIESVEVELSLWCTEPLENGLAEACAELDIPILAYSPLGRGMLTGQIKSFDDIPEGDFRRMVPRFQPDVFEQNLRLVREVEKLAAKKGCTPGQVAIGWVLALNKRPGMPTIIPIPGASKPERVRENAVEIDLTDEDMAELDRISRELAPVGTRYPEFAMKLLDTSTA</sequence>
<evidence type="ECO:0000313" key="4">
    <source>
        <dbReference type="Proteomes" id="UP000289323"/>
    </source>
</evidence>
<dbReference type="AlphaFoldDB" id="A0A3S4CZY1"/>
<evidence type="ECO:0000256" key="1">
    <source>
        <dbReference type="ARBA" id="ARBA00023002"/>
    </source>
</evidence>
<dbReference type="GO" id="GO:0005737">
    <property type="term" value="C:cytoplasm"/>
    <property type="evidence" value="ECO:0007669"/>
    <property type="project" value="TreeGrafter"/>
</dbReference>
<dbReference type="InterPro" id="IPR023210">
    <property type="entry name" value="NADP_OxRdtase_dom"/>
</dbReference>
<dbReference type="EMBL" id="OUUZ01000001">
    <property type="protein sequence ID" value="SPQ18671.1"/>
    <property type="molecule type" value="Genomic_DNA"/>
</dbReference>
<name>A0A3S4CZY1_9PEZI</name>
<dbReference type="CDD" id="cd19077">
    <property type="entry name" value="AKR_AKR8A1-2"/>
    <property type="match status" value="1"/>
</dbReference>
<evidence type="ECO:0000259" key="2">
    <source>
        <dbReference type="Pfam" id="PF00248"/>
    </source>
</evidence>
<reference evidence="3 4" key="1">
    <citation type="submission" date="2018-04" db="EMBL/GenBank/DDBJ databases">
        <authorList>
            <person name="Huttner S."/>
            <person name="Dainat J."/>
        </authorList>
    </citation>
    <scope>NUCLEOTIDE SEQUENCE [LARGE SCALE GENOMIC DNA]</scope>
</reference>
<protein>
    <submittedName>
        <fullName evidence="3">Db586f22-a1bc-4241-96a5-bfd9af51ffb9</fullName>
    </submittedName>
</protein>
<dbReference type="InterPro" id="IPR050791">
    <property type="entry name" value="Aldo-Keto_reductase"/>
</dbReference>
<dbReference type="InterPro" id="IPR036812">
    <property type="entry name" value="NAD(P)_OxRdtase_dom_sf"/>
</dbReference>
<dbReference type="PANTHER" id="PTHR43625:SF78">
    <property type="entry name" value="PYRIDOXAL REDUCTASE-RELATED"/>
    <property type="match status" value="1"/>
</dbReference>
<gene>
    <name evidence="3" type="ORF">TT172_LOCUS1090</name>
</gene>
<dbReference type="PANTHER" id="PTHR43625">
    <property type="entry name" value="AFLATOXIN B1 ALDEHYDE REDUCTASE"/>
    <property type="match status" value="1"/>
</dbReference>